<proteinExistence type="predicted"/>
<feature type="region of interest" description="Disordered" evidence="1">
    <location>
        <begin position="197"/>
        <end position="229"/>
    </location>
</feature>
<name>K9WTM6_9NOST</name>
<dbReference type="Proteomes" id="UP000010475">
    <property type="component" value="Chromosome"/>
</dbReference>
<dbReference type="KEGG" id="csg:Cylst_1456"/>
<accession>K9WTM6</accession>
<sequence length="229" mass="24762">MSLKLHNFSKNLLSKSLLRNFITATITISCGVTSTTALAIPVTPDITQKSSDKLLIAQSIDEEYNLKFESRGCRRINNKKVSCDVLITNIGNTPAVLSFEASNTTTQGPFTNAIDSSGTVYAATVIQMGTYITNGDYVRNIKHDFSSGIPTKITFSFDIPEPVNELAALDLGYRDPIKSAAKSKKRITIANIGTITSQSKTSTGTTGSNNGNCTCPNNSKPVRTNNRKR</sequence>
<organism evidence="2 3">
    <name type="scientific">Cylindrospermum stagnale PCC 7417</name>
    <dbReference type="NCBI Taxonomy" id="56107"/>
    <lineage>
        <taxon>Bacteria</taxon>
        <taxon>Bacillati</taxon>
        <taxon>Cyanobacteriota</taxon>
        <taxon>Cyanophyceae</taxon>
        <taxon>Nostocales</taxon>
        <taxon>Nostocaceae</taxon>
        <taxon>Cylindrospermum</taxon>
    </lineage>
</organism>
<reference evidence="2 3" key="1">
    <citation type="submission" date="2012-06" db="EMBL/GenBank/DDBJ databases">
        <title>Finished chromosome of genome of Cylindrospermum stagnale PCC 7417.</title>
        <authorList>
            <consortium name="US DOE Joint Genome Institute"/>
            <person name="Gugger M."/>
            <person name="Coursin T."/>
            <person name="Rippka R."/>
            <person name="Tandeau De Marsac N."/>
            <person name="Huntemann M."/>
            <person name="Wei C.-L."/>
            <person name="Han J."/>
            <person name="Detter J.C."/>
            <person name="Han C."/>
            <person name="Tapia R."/>
            <person name="Chen A."/>
            <person name="Kyrpides N."/>
            <person name="Mavromatis K."/>
            <person name="Markowitz V."/>
            <person name="Szeto E."/>
            <person name="Ivanova N."/>
            <person name="Pagani I."/>
            <person name="Pati A."/>
            <person name="Goodwin L."/>
            <person name="Nordberg H.P."/>
            <person name="Cantor M.N."/>
            <person name="Hua S.X."/>
            <person name="Woyke T."/>
            <person name="Kerfeld C.A."/>
        </authorList>
    </citation>
    <scope>NUCLEOTIDE SEQUENCE [LARGE SCALE GENOMIC DNA]</scope>
    <source>
        <strain evidence="2 3">PCC 7417</strain>
    </source>
</reference>
<evidence type="ECO:0000313" key="2">
    <source>
        <dbReference type="EMBL" id="AFZ23740.1"/>
    </source>
</evidence>
<dbReference type="STRING" id="56107.Cylst_1456"/>
<evidence type="ECO:0000313" key="3">
    <source>
        <dbReference type="Proteomes" id="UP000010475"/>
    </source>
</evidence>
<dbReference type="eggNOG" id="ENOG5031731">
    <property type="taxonomic scope" value="Bacteria"/>
</dbReference>
<dbReference type="OrthoDB" id="511008at2"/>
<protein>
    <submittedName>
        <fullName evidence="2">Uncharacterized protein</fullName>
    </submittedName>
</protein>
<feature type="compositionally biased region" description="Polar residues" evidence="1">
    <location>
        <begin position="220"/>
        <end position="229"/>
    </location>
</feature>
<dbReference type="PROSITE" id="PS51257">
    <property type="entry name" value="PROKAR_LIPOPROTEIN"/>
    <property type="match status" value="1"/>
</dbReference>
<evidence type="ECO:0000256" key="1">
    <source>
        <dbReference type="SAM" id="MobiDB-lite"/>
    </source>
</evidence>
<gene>
    <name evidence="2" type="ORF">Cylst_1456</name>
</gene>
<dbReference type="RefSeq" id="WP_015206996.1">
    <property type="nucleotide sequence ID" value="NC_019757.1"/>
</dbReference>
<dbReference type="AlphaFoldDB" id="K9WTM6"/>
<dbReference type="HOGENOM" id="CLU_1208145_0_0_3"/>
<keyword evidence="3" id="KW-1185">Reference proteome</keyword>
<feature type="compositionally biased region" description="Low complexity" evidence="1">
    <location>
        <begin position="197"/>
        <end position="219"/>
    </location>
</feature>
<dbReference type="EMBL" id="CP003642">
    <property type="protein sequence ID" value="AFZ23740.1"/>
    <property type="molecule type" value="Genomic_DNA"/>
</dbReference>